<dbReference type="InterPro" id="IPR041664">
    <property type="entry name" value="AAA_16"/>
</dbReference>
<dbReference type="EMBL" id="JBHSFK010000059">
    <property type="protein sequence ID" value="MFC4507622.1"/>
    <property type="molecule type" value="Genomic_DNA"/>
</dbReference>
<dbReference type="Pfam" id="PF03704">
    <property type="entry name" value="BTAD"/>
    <property type="match status" value="1"/>
</dbReference>
<evidence type="ECO:0000259" key="8">
    <source>
        <dbReference type="PROSITE" id="PS51755"/>
    </source>
</evidence>
<keyword evidence="5" id="KW-0804">Transcription</keyword>
<keyword evidence="4 6" id="KW-0238">DNA-binding</keyword>
<evidence type="ECO:0000256" key="7">
    <source>
        <dbReference type="SAM" id="MobiDB-lite"/>
    </source>
</evidence>
<dbReference type="InterPro" id="IPR005158">
    <property type="entry name" value="BTAD"/>
</dbReference>
<evidence type="ECO:0000256" key="4">
    <source>
        <dbReference type="ARBA" id="ARBA00023125"/>
    </source>
</evidence>
<dbReference type="SUPFAM" id="SSF55073">
    <property type="entry name" value="Nucleotide cyclase"/>
    <property type="match status" value="1"/>
</dbReference>
<evidence type="ECO:0000313" key="10">
    <source>
        <dbReference type="Proteomes" id="UP001595839"/>
    </source>
</evidence>
<comment type="similarity">
    <text evidence="1">Belongs to the AfsR/DnrI/RedD regulatory family.</text>
</comment>
<dbReference type="PANTHER" id="PTHR35807">
    <property type="entry name" value="TRANSCRIPTIONAL REGULATOR REDD-RELATED"/>
    <property type="match status" value="1"/>
</dbReference>
<dbReference type="RefSeq" id="WP_381179455.1">
    <property type="nucleotide sequence ID" value="NZ_JBHSFK010000059.1"/>
</dbReference>
<gene>
    <name evidence="9" type="ORF">ACFPIH_50845</name>
</gene>
<evidence type="ECO:0000256" key="5">
    <source>
        <dbReference type="ARBA" id="ARBA00023163"/>
    </source>
</evidence>
<dbReference type="PANTHER" id="PTHR35807:SF1">
    <property type="entry name" value="TRANSCRIPTIONAL REGULATOR REDD"/>
    <property type="match status" value="1"/>
</dbReference>
<dbReference type="Pfam" id="PF13191">
    <property type="entry name" value="AAA_16"/>
    <property type="match status" value="1"/>
</dbReference>
<proteinExistence type="inferred from homology"/>
<accession>A0ABV9B687</accession>
<dbReference type="SUPFAM" id="SSF52540">
    <property type="entry name" value="P-loop containing nucleoside triphosphate hydrolases"/>
    <property type="match status" value="1"/>
</dbReference>
<name>A0ABV9B687_9ACTN</name>
<keyword evidence="2" id="KW-0902">Two-component regulatory system</keyword>
<feature type="compositionally biased region" description="Basic and acidic residues" evidence="7">
    <location>
        <begin position="286"/>
        <end position="299"/>
    </location>
</feature>
<dbReference type="SMART" id="SM01043">
    <property type="entry name" value="BTAD"/>
    <property type="match status" value="1"/>
</dbReference>
<dbReference type="InterPro" id="IPR001867">
    <property type="entry name" value="OmpR/PhoB-type_DNA-bd"/>
</dbReference>
<feature type="region of interest" description="Disordered" evidence="7">
    <location>
        <begin position="256"/>
        <end position="299"/>
    </location>
</feature>
<dbReference type="InterPro" id="IPR029787">
    <property type="entry name" value="Nucleotide_cyclase"/>
</dbReference>
<dbReference type="Pfam" id="PF00486">
    <property type="entry name" value="Trans_reg_C"/>
    <property type="match status" value="1"/>
</dbReference>
<sequence>MRFRVLGPLHVLRNDVPIPLGGMSRRAALGYLLLHTNDVVSTGQLLHALWGEEQPPTARKILQNAVSGLRRTLTAASGGTGSQVLLTHAPGYLLRADPSAVDLCEFRELARRGQSALALGRWDEADHQLRRALALWNGPALADLADGGYDWPELTALRNDRSTVLEDRMEAALAAGRHLGILGELEAVVSAEPLRERLCRQLMLALYRSGRQAEALGVYRRARAALVAELGLDPGPELQELERAILDHDPALLPSGGAPLRLTASAGSAPEPARTVADPPASLPAPREEPSADPGHREQKRVSVLFVRTETPAGVTAPEVVEQVLAEARAVVRDRARRAGGRALGQLGPLTLCVFGADRVREDDARRAVRAGGELAGHGTPGFRLRVAVATGEALVADGATDDEPPGVTGRLFQTGLDLLFAATPNTVRVCDMTRELCGERFGLVPATEASGGHDIAVARLDPPQAPDARTEPPFVHRDRELHQLAWWAREVRRSGRPHLVTVLGEAGIGKSRLVREFRRRLAEEGGPRCLVGAARGLAPEDPYVSLAEVVRSYTGVVDGDSEVGRDRGLREAVTGLTGPGRVADRLTEGLRRLLGRPEGQACRAVPSQGDDTVFAAWRGFVEELAAREPLVVVLEDLERADDALLAFAGGLVEAVGELPLLVMVTARPELADRPAYWAAGRRDTTVLALEPLPRPATHALLAALLPEPRDARAAELHATLAEKAGGNPLFAVEYARALAPRPGEDGPRPGARVPVPAVVHSVVSARIDTLPEAEKSLLYDASLFEGGFLDQELTALGDGDESRVRAGLEVLERRGFLRRCRRCPELSAVEYQFVHDLVAEVAYARLPHTVRADRHLRAARWLAGRPDRSPTLALHHCRRAVHHAAAARRPAGEVSGRAATLLLEAGQLARERGAAAAAEYYYQVAQEFSAVGRPQRLLQLRRPHEVKSPA</sequence>
<dbReference type="InterPro" id="IPR011990">
    <property type="entry name" value="TPR-like_helical_dom_sf"/>
</dbReference>
<feature type="domain" description="OmpR/PhoB-type" evidence="8">
    <location>
        <begin position="1"/>
        <end position="96"/>
    </location>
</feature>
<dbReference type="InterPro" id="IPR036388">
    <property type="entry name" value="WH-like_DNA-bd_sf"/>
</dbReference>
<dbReference type="InterPro" id="IPR016032">
    <property type="entry name" value="Sig_transdc_resp-reg_C-effctor"/>
</dbReference>
<dbReference type="InterPro" id="IPR051677">
    <property type="entry name" value="AfsR-DnrI-RedD_regulator"/>
</dbReference>
<reference evidence="10" key="1">
    <citation type="journal article" date="2019" name="Int. J. Syst. Evol. Microbiol.">
        <title>The Global Catalogue of Microorganisms (GCM) 10K type strain sequencing project: providing services to taxonomists for standard genome sequencing and annotation.</title>
        <authorList>
            <consortium name="The Broad Institute Genomics Platform"/>
            <consortium name="The Broad Institute Genome Sequencing Center for Infectious Disease"/>
            <person name="Wu L."/>
            <person name="Ma J."/>
        </authorList>
    </citation>
    <scope>NUCLEOTIDE SEQUENCE [LARGE SCALE GENOMIC DNA]</scope>
    <source>
        <strain evidence="10">CGMCC 4.7177</strain>
    </source>
</reference>
<dbReference type="SUPFAM" id="SSF46894">
    <property type="entry name" value="C-terminal effector domain of the bipartite response regulators"/>
    <property type="match status" value="1"/>
</dbReference>
<evidence type="ECO:0000256" key="3">
    <source>
        <dbReference type="ARBA" id="ARBA00023015"/>
    </source>
</evidence>
<feature type="DNA-binding region" description="OmpR/PhoB-type" evidence="6">
    <location>
        <begin position="1"/>
        <end position="96"/>
    </location>
</feature>
<dbReference type="InterPro" id="IPR027417">
    <property type="entry name" value="P-loop_NTPase"/>
</dbReference>
<dbReference type="Gene3D" id="1.10.10.10">
    <property type="entry name" value="Winged helix-like DNA-binding domain superfamily/Winged helix DNA-binding domain"/>
    <property type="match status" value="1"/>
</dbReference>
<evidence type="ECO:0000256" key="2">
    <source>
        <dbReference type="ARBA" id="ARBA00023012"/>
    </source>
</evidence>
<dbReference type="Gene3D" id="1.25.40.10">
    <property type="entry name" value="Tetratricopeptide repeat domain"/>
    <property type="match status" value="1"/>
</dbReference>
<keyword evidence="10" id="KW-1185">Reference proteome</keyword>
<protein>
    <submittedName>
        <fullName evidence="9">BTAD domain-containing putative transcriptional regulator</fullName>
    </submittedName>
</protein>
<evidence type="ECO:0000313" key="9">
    <source>
        <dbReference type="EMBL" id="MFC4507622.1"/>
    </source>
</evidence>
<dbReference type="SUPFAM" id="SSF48452">
    <property type="entry name" value="TPR-like"/>
    <property type="match status" value="1"/>
</dbReference>
<keyword evidence="3" id="KW-0805">Transcription regulation</keyword>
<dbReference type="SMART" id="SM00862">
    <property type="entry name" value="Trans_reg_C"/>
    <property type="match status" value="1"/>
</dbReference>
<evidence type="ECO:0000256" key="1">
    <source>
        <dbReference type="ARBA" id="ARBA00005820"/>
    </source>
</evidence>
<evidence type="ECO:0000256" key="6">
    <source>
        <dbReference type="PROSITE-ProRule" id="PRU01091"/>
    </source>
</evidence>
<dbReference type="PROSITE" id="PS51755">
    <property type="entry name" value="OMPR_PHOB"/>
    <property type="match status" value="1"/>
</dbReference>
<dbReference type="Proteomes" id="UP001595839">
    <property type="component" value="Unassembled WGS sequence"/>
</dbReference>
<dbReference type="CDD" id="cd15831">
    <property type="entry name" value="BTAD"/>
    <property type="match status" value="1"/>
</dbReference>
<organism evidence="9 10">
    <name type="scientific">Streptomyces vulcanius</name>
    <dbReference type="NCBI Taxonomy" id="1441876"/>
    <lineage>
        <taxon>Bacteria</taxon>
        <taxon>Bacillati</taxon>
        <taxon>Actinomycetota</taxon>
        <taxon>Actinomycetes</taxon>
        <taxon>Kitasatosporales</taxon>
        <taxon>Streptomycetaceae</taxon>
        <taxon>Streptomyces</taxon>
    </lineage>
</organism>
<comment type="caution">
    <text evidence="9">The sequence shown here is derived from an EMBL/GenBank/DDBJ whole genome shotgun (WGS) entry which is preliminary data.</text>
</comment>